<comment type="similarity">
    <text evidence="2">Belongs to the peptidase U48 family.</text>
</comment>
<comment type="subcellular location">
    <subcellularLocation>
        <location evidence="1">Endoplasmic reticulum membrane</location>
        <topology evidence="1">Multi-pass membrane protein</topology>
    </subcellularLocation>
</comment>
<organism evidence="13 14">
    <name type="scientific">Psilocybe cf. subviscida</name>
    <dbReference type="NCBI Taxonomy" id="2480587"/>
    <lineage>
        <taxon>Eukaryota</taxon>
        <taxon>Fungi</taxon>
        <taxon>Dikarya</taxon>
        <taxon>Basidiomycota</taxon>
        <taxon>Agaricomycotina</taxon>
        <taxon>Agaricomycetes</taxon>
        <taxon>Agaricomycetidae</taxon>
        <taxon>Agaricales</taxon>
        <taxon>Agaricineae</taxon>
        <taxon>Strophariaceae</taxon>
        <taxon>Psilocybe</taxon>
    </lineage>
</organism>
<feature type="domain" description="CAAX prenyl protease 2/Lysostaphin resistance protein A-like" evidence="12">
    <location>
        <begin position="239"/>
        <end position="346"/>
    </location>
</feature>
<sequence length="405" mass="44426">MTWAIHHQGLVVLAEAPEAQVIVNSTQVARDGPLPEADAGPGDAGSILLLLFASYSLCLARINTPSPALPMLGRLGPSPPSYRVLPGLRAPPESLGAATTLRAPFGTPSAHLISLGFGSIYVVPIFLAPRALTTSDCGIENSRDIPEVVKRRLIGLGELSGVLTNPFSQDIDICLDATVLRLGFRLPGISMTSVMPHFVTPFLFLGPLFASGFLAHELPFMKRFSWVNFFRTRIGNVYGLRNYVIAPITEEIVFRSCVIAVHHLSGASLHSMIFLAPLTFGLAHIHHAYEAFHRYGSDAHAARVAAVSCTFQFAYTTIFGFLASYLFLRTGSVLPPITAHIFCNMMGFPNIKSEILRFPNYKNSIISAYVVGFVGFAYTLQKWAEAPNNLYWPRVDDVYFRYALY</sequence>
<protein>
    <recommendedName>
        <fullName evidence="10">intramembrane prenyl-peptidase Rce1</fullName>
        <ecNumber evidence="10">3.4.26.1</ecNumber>
    </recommendedName>
</protein>
<dbReference type="Pfam" id="PF02517">
    <property type="entry name" value="Rce1-like"/>
    <property type="match status" value="1"/>
</dbReference>
<gene>
    <name evidence="13" type="ORF">D9619_003896</name>
</gene>
<proteinExistence type="inferred from homology"/>
<dbReference type="GO" id="GO:0004222">
    <property type="term" value="F:metalloendopeptidase activity"/>
    <property type="evidence" value="ECO:0007669"/>
    <property type="project" value="InterPro"/>
</dbReference>
<evidence type="ECO:0000256" key="6">
    <source>
        <dbReference type="ARBA" id="ARBA00022824"/>
    </source>
</evidence>
<keyword evidence="7 11" id="KW-1133">Transmembrane helix</keyword>
<dbReference type="Proteomes" id="UP000567179">
    <property type="component" value="Unassembled WGS sequence"/>
</dbReference>
<dbReference type="PANTHER" id="PTHR13046">
    <property type="entry name" value="PROTEASE U48 CAAX PRENYL PROTEASE RCE1"/>
    <property type="match status" value="1"/>
</dbReference>
<evidence type="ECO:0000256" key="2">
    <source>
        <dbReference type="ARBA" id="ARBA00006897"/>
    </source>
</evidence>
<keyword evidence="5" id="KW-0378">Hydrolase</keyword>
<evidence type="ECO:0000256" key="1">
    <source>
        <dbReference type="ARBA" id="ARBA00004477"/>
    </source>
</evidence>
<comment type="caution">
    <text evidence="13">The sequence shown here is derived from an EMBL/GenBank/DDBJ whole genome shotgun (WGS) entry which is preliminary data.</text>
</comment>
<evidence type="ECO:0000256" key="3">
    <source>
        <dbReference type="ARBA" id="ARBA00022670"/>
    </source>
</evidence>
<evidence type="ECO:0000259" key="12">
    <source>
        <dbReference type="Pfam" id="PF02517"/>
    </source>
</evidence>
<dbReference type="GO" id="GO:0005789">
    <property type="term" value="C:endoplasmic reticulum membrane"/>
    <property type="evidence" value="ECO:0007669"/>
    <property type="project" value="UniProtKB-SubCell"/>
</dbReference>
<accession>A0A8H5BPU1</accession>
<evidence type="ECO:0000256" key="5">
    <source>
        <dbReference type="ARBA" id="ARBA00022801"/>
    </source>
</evidence>
<feature type="transmembrane region" description="Helical" evidence="11">
    <location>
        <begin position="194"/>
        <end position="215"/>
    </location>
</feature>
<evidence type="ECO:0000256" key="10">
    <source>
        <dbReference type="ARBA" id="ARBA00049729"/>
    </source>
</evidence>
<keyword evidence="4 11" id="KW-0812">Transmembrane</keyword>
<keyword evidence="8 11" id="KW-0472">Membrane</keyword>
<comment type="catalytic activity">
    <reaction evidence="9">
        <text>Hydrolyzes the peptide bond -P2-(S-farnesyl or geranylgeranyl)C-P1'-P2'-P3'-COOH where P1' and P2' are amino acids with aliphatic sidechains and P3' is any C-terminal residue.</text>
        <dbReference type="EC" id="3.4.26.1"/>
    </reaction>
</comment>
<feature type="transmembrane region" description="Helical" evidence="11">
    <location>
        <begin position="363"/>
        <end position="380"/>
    </location>
</feature>
<dbReference type="PANTHER" id="PTHR13046:SF0">
    <property type="entry name" value="CAAX PRENYL PROTEASE 2"/>
    <property type="match status" value="1"/>
</dbReference>
<keyword evidence="14" id="KW-1185">Reference proteome</keyword>
<keyword evidence="6" id="KW-0256">Endoplasmic reticulum</keyword>
<name>A0A8H5BPU1_9AGAR</name>
<dbReference type="InterPro" id="IPR039731">
    <property type="entry name" value="Rce1"/>
</dbReference>
<evidence type="ECO:0000313" key="13">
    <source>
        <dbReference type="EMBL" id="KAF5327380.1"/>
    </source>
</evidence>
<dbReference type="InterPro" id="IPR003675">
    <property type="entry name" value="Rce1/LyrA-like_dom"/>
</dbReference>
<keyword evidence="3" id="KW-0645">Protease</keyword>
<evidence type="ECO:0000256" key="11">
    <source>
        <dbReference type="SAM" id="Phobius"/>
    </source>
</evidence>
<evidence type="ECO:0000256" key="7">
    <source>
        <dbReference type="ARBA" id="ARBA00022989"/>
    </source>
</evidence>
<evidence type="ECO:0000256" key="8">
    <source>
        <dbReference type="ARBA" id="ARBA00023136"/>
    </source>
</evidence>
<evidence type="ECO:0000313" key="14">
    <source>
        <dbReference type="Proteomes" id="UP000567179"/>
    </source>
</evidence>
<feature type="transmembrane region" description="Helical" evidence="11">
    <location>
        <begin position="304"/>
        <end position="327"/>
    </location>
</feature>
<dbReference type="EMBL" id="JAACJJ010000014">
    <property type="protein sequence ID" value="KAF5327380.1"/>
    <property type="molecule type" value="Genomic_DNA"/>
</dbReference>
<feature type="transmembrane region" description="Helical" evidence="11">
    <location>
        <begin position="272"/>
        <end position="292"/>
    </location>
</feature>
<dbReference type="GO" id="GO:0071586">
    <property type="term" value="P:CAAX-box protein processing"/>
    <property type="evidence" value="ECO:0007669"/>
    <property type="project" value="InterPro"/>
</dbReference>
<reference evidence="13 14" key="1">
    <citation type="journal article" date="2020" name="ISME J.">
        <title>Uncovering the hidden diversity of litter-decomposition mechanisms in mushroom-forming fungi.</title>
        <authorList>
            <person name="Floudas D."/>
            <person name="Bentzer J."/>
            <person name="Ahren D."/>
            <person name="Johansson T."/>
            <person name="Persson P."/>
            <person name="Tunlid A."/>
        </authorList>
    </citation>
    <scope>NUCLEOTIDE SEQUENCE [LARGE SCALE GENOMIC DNA]</scope>
    <source>
        <strain evidence="13 14">CBS 101986</strain>
    </source>
</reference>
<evidence type="ECO:0000256" key="9">
    <source>
        <dbReference type="ARBA" id="ARBA00047280"/>
    </source>
</evidence>
<dbReference type="AlphaFoldDB" id="A0A8H5BPU1"/>
<dbReference type="EC" id="3.4.26.1" evidence="10"/>
<evidence type="ECO:0000256" key="4">
    <source>
        <dbReference type="ARBA" id="ARBA00022692"/>
    </source>
</evidence>
<dbReference type="OrthoDB" id="271604at2759"/>